<keyword evidence="3" id="KW-1185">Reference proteome</keyword>
<protein>
    <submittedName>
        <fullName evidence="2">Uncharacterized protein</fullName>
    </submittedName>
</protein>
<accession>A0A7L6AUB9</accession>
<organism evidence="2 3">
    <name type="scientific">Candidatus Thiothrix singaporensis</name>
    <dbReference type="NCBI Taxonomy" id="2799669"/>
    <lineage>
        <taxon>Bacteria</taxon>
        <taxon>Pseudomonadati</taxon>
        <taxon>Pseudomonadota</taxon>
        <taxon>Gammaproteobacteria</taxon>
        <taxon>Thiotrichales</taxon>
        <taxon>Thiotrichaceae</taxon>
        <taxon>Thiothrix</taxon>
    </lineage>
</organism>
<dbReference type="KEGG" id="this:HZT40_15085"/>
<reference evidence="2" key="1">
    <citation type="submission" date="2020-06" db="EMBL/GenBank/DDBJ databases">
        <title>Analysis procedures for assessing recovery of high quality, complete, closed genomes from Nanopore long read metagenome sequencing.</title>
        <authorList>
            <person name="Bessarab I."/>
            <person name="Arumugam K."/>
            <person name="Haryono M."/>
            <person name="Liu X."/>
            <person name="Roy S."/>
            <person name="Zuniga-Montanez R.E."/>
            <person name="Qiu G."/>
            <person name="Drautz-Moses D.I."/>
            <person name="Law Y.Y."/>
            <person name="Wuertz S."/>
            <person name="Lauro F.M."/>
            <person name="Huson D.H."/>
            <person name="Williams R.B."/>
        </authorList>
    </citation>
    <scope>NUCLEOTIDE SEQUENCE [LARGE SCALE GENOMIC DNA]</scope>
    <source>
        <strain evidence="2">SSD2</strain>
    </source>
</reference>
<dbReference type="EMBL" id="CP059265">
    <property type="protein sequence ID" value="QLQ32689.1"/>
    <property type="molecule type" value="Genomic_DNA"/>
</dbReference>
<feature type="chain" id="PRO_5029635232" evidence="1">
    <location>
        <begin position="24"/>
        <end position="90"/>
    </location>
</feature>
<evidence type="ECO:0000256" key="1">
    <source>
        <dbReference type="SAM" id="SignalP"/>
    </source>
</evidence>
<feature type="signal peptide" evidence="1">
    <location>
        <begin position="1"/>
        <end position="23"/>
    </location>
</feature>
<name>A0A7L6AUB9_9GAMM</name>
<dbReference type="Proteomes" id="UP000510621">
    <property type="component" value="Chromosome"/>
</dbReference>
<evidence type="ECO:0000313" key="3">
    <source>
        <dbReference type="Proteomes" id="UP000510621"/>
    </source>
</evidence>
<evidence type="ECO:0000313" key="2">
    <source>
        <dbReference type="EMBL" id="QLQ32689.1"/>
    </source>
</evidence>
<keyword evidence="1" id="KW-0732">Signal</keyword>
<proteinExistence type="predicted"/>
<dbReference type="AlphaFoldDB" id="A0A7L6AUB9"/>
<gene>
    <name evidence="2" type="ORF">HZT40_15085</name>
</gene>
<sequence length="90" mass="9079">MKTTIAAALSGMLLASAMGYAAAAANPVTPTPAPAKQDIFATLSSVKISLDDAIKTAEQTVLANWSRRNWIATAAPTPTGSPLPTAATAP</sequence>